<proteinExistence type="inferred from homology"/>
<dbReference type="InterPro" id="IPR026564">
    <property type="entry name" value="Transcrip_reg_TACO1-like_dom3"/>
</dbReference>
<protein>
    <recommendedName>
        <fullName evidence="6">Probable transcriptional regulatory protein HFQ13_14325</fullName>
    </recommendedName>
</protein>
<dbReference type="InterPro" id="IPR002876">
    <property type="entry name" value="Transcrip_reg_TACO1-like"/>
</dbReference>
<dbReference type="GO" id="GO:0003677">
    <property type="term" value="F:DNA binding"/>
    <property type="evidence" value="ECO:0007669"/>
    <property type="project" value="UniProtKB-UniRule"/>
</dbReference>
<keyword evidence="5 6" id="KW-0804">Transcription</keyword>
<comment type="similarity">
    <text evidence="1 6">Belongs to the TACO1 family.</text>
</comment>
<comment type="caution">
    <text evidence="10">The sequence shown here is derived from an EMBL/GenBank/DDBJ whole genome shotgun (WGS) entry which is preliminary data.</text>
</comment>
<organism evidence="10 11">
    <name type="scientific">Igneacidithiobacillus copahuensis</name>
    <dbReference type="NCBI Taxonomy" id="2724909"/>
    <lineage>
        <taxon>Bacteria</taxon>
        <taxon>Pseudomonadati</taxon>
        <taxon>Pseudomonadota</taxon>
        <taxon>Acidithiobacillia</taxon>
        <taxon>Acidithiobacillales</taxon>
        <taxon>Acidithiobacillaceae</taxon>
        <taxon>Igneacidithiobacillus</taxon>
    </lineage>
</organism>
<keyword evidence="11" id="KW-1185">Reference proteome</keyword>
<gene>
    <name evidence="10" type="ORF">HFQ13_14325</name>
</gene>
<keyword evidence="4 6" id="KW-0238">DNA-binding</keyword>
<keyword evidence="3 6" id="KW-0805">Transcription regulation</keyword>
<dbReference type="FunFam" id="3.30.70.980:FF:000002">
    <property type="entry name" value="Probable transcriptional regulatory protein YebC"/>
    <property type="match status" value="1"/>
</dbReference>
<dbReference type="InterPro" id="IPR017856">
    <property type="entry name" value="Integrase-like_N"/>
</dbReference>
<dbReference type="GO" id="GO:0006355">
    <property type="term" value="P:regulation of DNA-templated transcription"/>
    <property type="evidence" value="ECO:0007669"/>
    <property type="project" value="UniProtKB-UniRule"/>
</dbReference>
<evidence type="ECO:0000256" key="2">
    <source>
        <dbReference type="ARBA" id="ARBA00022490"/>
    </source>
</evidence>
<dbReference type="Pfam" id="PF20772">
    <property type="entry name" value="TACO1_YebC_N"/>
    <property type="match status" value="1"/>
</dbReference>
<dbReference type="EMBL" id="JAAXYO010000199">
    <property type="protein sequence ID" value="MBU2789362.1"/>
    <property type="molecule type" value="Genomic_DNA"/>
</dbReference>
<dbReference type="Gene3D" id="3.30.70.980">
    <property type="match status" value="2"/>
</dbReference>
<dbReference type="Gene3D" id="1.10.10.200">
    <property type="match status" value="1"/>
</dbReference>
<dbReference type="SUPFAM" id="SSF75625">
    <property type="entry name" value="YebC-like"/>
    <property type="match status" value="1"/>
</dbReference>
<dbReference type="NCBIfam" id="NF001030">
    <property type="entry name" value="PRK00110.1"/>
    <property type="match status" value="1"/>
</dbReference>
<dbReference type="InterPro" id="IPR029072">
    <property type="entry name" value="YebC-like"/>
</dbReference>
<evidence type="ECO:0000256" key="3">
    <source>
        <dbReference type="ARBA" id="ARBA00023015"/>
    </source>
</evidence>
<dbReference type="Proteomes" id="UP001197378">
    <property type="component" value="Unassembled WGS sequence"/>
</dbReference>
<evidence type="ECO:0000313" key="11">
    <source>
        <dbReference type="Proteomes" id="UP001197378"/>
    </source>
</evidence>
<dbReference type="Pfam" id="PF01709">
    <property type="entry name" value="Transcrip_reg"/>
    <property type="match status" value="1"/>
</dbReference>
<dbReference type="GO" id="GO:0005829">
    <property type="term" value="C:cytosol"/>
    <property type="evidence" value="ECO:0007669"/>
    <property type="project" value="TreeGrafter"/>
</dbReference>
<evidence type="ECO:0000256" key="4">
    <source>
        <dbReference type="ARBA" id="ARBA00023125"/>
    </source>
</evidence>
<dbReference type="NCBIfam" id="NF009044">
    <property type="entry name" value="PRK12378.1"/>
    <property type="match status" value="1"/>
</dbReference>
<name>A0AAE2YS84_9PROT</name>
<reference evidence="10" key="1">
    <citation type="journal article" date="2021" name="ISME J.">
        <title>Genomic evolution of the class Acidithiobacillia: deep-branching Proteobacteria living in extreme acidic conditions.</title>
        <authorList>
            <person name="Moya-Beltran A."/>
            <person name="Beard S."/>
            <person name="Rojas-Villalobos C."/>
            <person name="Issotta F."/>
            <person name="Gallardo Y."/>
            <person name="Ulloa R."/>
            <person name="Giaveno A."/>
            <person name="Degli Esposti M."/>
            <person name="Johnson D.B."/>
            <person name="Quatrini R."/>
        </authorList>
    </citation>
    <scope>NUCLEOTIDE SEQUENCE</scope>
    <source>
        <strain evidence="10">VAN18-1</strain>
    </source>
</reference>
<sequence length="251" mass="27308">MSGHSKWSTIKFKKALKDAKRGKVFTRLIREITVAARAGGGDPGSNSRLRLALDKAYAANMTKDTVERAVKRGTGELEGVDYEEVTYEGYGPGGVAILVETMTDNKVRTVAEIRHIFSKRGGNMGTAGSVAYQFKKLGLITFPADADEDRILEAALEAGAEDVVNEGERIAVYTAATDLHAVTQALTDAGLQPEDSEITMIPENTIEVSGEEAEKLLRLIEFLEENDDVQNVYANYELSEEEMARLEAAAS</sequence>
<dbReference type="PANTHER" id="PTHR12532">
    <property type="entry name" value="TRANSLATIONAL ACTIVATOR OF CYTOCHROME C OXIDASE 1"/>
    <property type="match status" value="1"/>
</dbReference>
<feature type="domain" description="TACO1/YebC-like second and third" evidence="8">
    <location>
        <begin position="82"/>
        <end position="236"/>
    </location>
</feature>
<evidence type="ECO:0000256" key="5">
    <source>
        <dbReference type="ARBA" id="ARBA00023163"/>
    </source>
</evidence>
<feature type="coiled-coil region" evidence="7">
    <location>
        <begin position="206"/>
        <end position="249"/>
    </location>
</feature>
<evidence type="ECO:0000256" key="6">
    <source>
        <dbReference type="HAMAP-Rule" id="MF_00693"/>
    </source>
</evidence>
<evidence type="ECO:0000256" key="1">
    <source>
        <dbReference type="ARBA" id="ARBA00008724"/>
    </source>
</evidence>
<dbReference type="PANTHER" id="PTHR12532:SF6">
    <property type="entry name" value="TRANSCRIPTIONAL REGULATORY PROTEIN YEBC-RELATED"/>
    <property type="match status" value="1"/>
</dbReference>
<evidence type="ECO:0000259" key="8">
    <source>
        <dbReference type="Pfam" id="PF01709"/>
    </source>
</evidence>
<dbReference type="InterPro" id="IPR048300">
    <property type="entry name" value="TACO1_YebC-like_2nd/3rd_dom"/>
</dbReference>
<dbReference type="RefSeq" id="WP_215872696.1">
    <property type="nucleotide sequence ID" value="NZ_JAAXYO010000199.1"/>
</dbReference>
<keyword evidence="7" id="KW-0175">Coiled coil</keyword>
<dbReference type="FunFam" id="1.10.10.200:FF:000002">
    <property type="entry name" value="Probable transcriptional regulatory protein CLM62_37755"/>
    <property type="match status" value="1"/>
</dbReference>
<feature type="domain" description="TACO1/YebC-like N-terminal" evidence="9">
    <location>
        <begin position="5"/>
        <end position="76"/>
    </location>
</feature>
<dbReference type="AlphaFoldDB" id="A0AAE2YS84"/>
<dbReference type="HAMAP" id="MF_00693">
    <property type="entry name" value="Transcrip_reg_TACO1"/>
    <property type="match status" value="1"/>
</dbReference>
<evidence type="ECO:0000313" key="10">
    <source>
        <dbReference type="EMBL" id="MBU2789362.1"/>
    </source>
</evidence>
<dbReference type="NCBIfam" id="TIGR01033">
    <property type="entry name" value="YebC/PmpR family DNA-binding transcriptional regulator"/>
    <property type="match status" value="1"/>
</dbReference>
<dbReference type="InterPro" id="IPR049083">
    <property type="entry name" value="TACO1_YebC_N"/>
</dbReference>
<accession>A0AAE2YS84</accession>
<evidence type="ECO:0000259" key="9">
    <source>
        <dbReference type="Pfam" id="PF20772"/>
    </source>
</evidence>
<comment type="subcellular location">
    <subcellularLocation>
        <location evidence="6">Cytoplasm</location>
    </subcellularLocation>
</comment>
<keyword evidence="2 6" id="KW-0963">Cytoplasm</keyword>
<evidence type="ECO:0000256" key="7">
    <source>
        <dbReference type="SAM" id="Coils"/>
    </source>
</evidence>